<dbReference type="EMBL" id="CP001661">
    <property type="protein sequence ID" value="ACT18793.1"/>
    <property type="molecule type" value="Genomic_DNA"/>
</dbReference>
<keyword evidence="1" id="KW-0812">Transmembrane</keyword>
<evidence type="ECO:0000313" key="2">
    <source>
        <dbReference type="EMBL" id="ACT18793.1"/>
    </source>
</evidence>
<dbReference type="STRING" id="443144.GM21_2757"/>
<dbReference type="HOGENOM" id="CLU_2117520_0_0_7"/>
<dbReference type="eggNOG" id="ENOG502ZV95">
    <property type="taxonomic scope" value="Bacteria"/>
</dbReference>
<feature type="transmembrane region" description="Helical" evidence="1">
    <location>
        <begin position="12"/>
        <end position="37"/>
    </location>
</feature>
<organism evidence="2">
    <name type="scientific">Geobacter sp. (strain M21)</name>
    <dbReference type="NCBI Taxonomy" id="443144"/>
    <lineage>
        <taxon>Bacteria</taxon>
        <taxon>Pseudomonadati</taxon>
        <taxon>Thermodesulfobacteriota</taxon>
        <taxon>Desulfuromonadia</taxon>
        <taxon>Geobacterales</taxon>
        <taxon>Geobacteraceae</taxon>
        <taxon>Geobacter</taxon>
    </lineage>
</organism>
<sequence length="110" mass="12163">MGEMTRQTREELRHLPLMLVKLLGGIVAVIGFTGWVLRMTRHTEAALPWFLAGVAGAALFLLAARMLAKRRAPSTEAIAPPDNRRMSLMAWGLLLLFAVIFLACSLFATR</sequence>
<keyword evidence="1" id="KW-1133">Transmembrane helix</keyword>
<feature type="transmembrane region" description="Helical" evidence="1">
    <location>
        <begin position="49"/>
        <end position="68"/>
    </location>
</feature>
<accession>C6E1E5</accession>
<proteinExistence type="predicted"/>
<protein>
    <submittedName>
        <fullName evidence="2">Uncharacterized protein</fullName>
    </submittedName>
</protein>
<feature type="transmembrane region" description="Helical" evidence="1">
    <location>
        <begin position="88"/>
        <end position="108"/>
    </location>
</feature>
<dbReference type="KEGG" id="gem:GM21_2757"/>
<name>C6E1E5_GEOSM</name>
<keyword evidence="1" id="KW-0472">Membrane</keyword>
<dbReference type="OrthoDB" id="10007252at2"/>
<evidence type="ECO:0000256" key="1">
    <source>
        <dbReference type="SAM" id="Phobius"/>
    </source>
</evidence>
<dbReference type="AlphaFoldDB" id="C6E1E5"/>
<gene>
    <name evidence="2" type="ordered locus">GM21_2757</name>
</gene>
<reference evidence="2" key="1">
    <citation type="submission" date="2009-07" db="EMBL/GenBank/DDBJ databases">
        <title>Complete sequence of Geobacter sp. M21.</title>
        <authorList>
            <consortium name="US DOE Joint Genome Institute"/>
            <person name="Lucas S."/>
            <person name="Copeland A."/>
            <person name="Lapidus A."/>
            <person name="Glavina del Rio T."/>
            <person name="Dalin E."/>
            <person name="Tice H."/>
            <person name="Bruce D."/>
            <person name="Goodwin L."/>
            <person name="Pitluck S."/>
            <person name="Saunders E."/>
            <person name="Brettin T."/>
            <person name="Detter J.C."/>
            <person name="Han C."/>
            <person name="Larimer F."/>
            <person name="Land M."/>
            <person name="Hauser L."/>
            <person name="Kyrpides N."/>
            <person name="Ovchinnikova G."/>
            <person name="Lovley D."/>
        </authorList>
    </citation>
    <scope>NUCLEOTIDE SEQUENCE [LARGE SCALE GENOMIC DNA]</scope>
    <source>
        <strain evidence="2">M21</strain>
    </source>
</reference>